<keyword evidence="1" id="KW-0175">Coiled coil</keyword>
<feature type="compositionally biased region" description="Basic and acidic residues" evidence="2">
    <location>
        <begin position="179"/>
        <end position="194"/>
    </location>
</feature>
<dbReference type="InterPro" id="IPR025066">
    <property type="entry name" value="CCDC174-like"/>
</dbReference>
<accession>A0A7R9AFL3</accession>
<feature type="compositionally biased region" description="Basic and acidic residues" evidence="2">
    <location>
        <begin position="56"/>
        <end position="68"/>
    </location>
</feature>
<feature type="compositionally biased region" description="Basic and acidic residues" evidence="2">
    <location>
        <begin position="250"/>
        <end position="272"/>
    </location>
</feature>
<feature type="compositionally biased region" description="Basic and acidic residues" evidence="2">
    <location>
        <begin position="280"/>
        <end position="336"/>
    </location>
</feature>
<gene>
    <name evidence="3" type="ORF">DSTB1V02_LOCUS13097</name>
</gene>
<organism evidence="3">
    <name type="scientific">Darwinula stevensoni</name>
    <dbReference type="NCBI Taxonomy" id="69355"/>
    <lineage>
        <taxon>Eukaryota</taxon>
        <taxon>Metazoa</taxon>
        <taxon>Ecdysozoa</taxon>
        <taxon>Arthropoda</taxon>
        <taxon>Crustacea</taxon>
        <taxon>Oligostraca</taxon>
        <taxon>Ostracoda</taxon>
        <taxon>Podocopa</taxon>
        <taxon>Podocopida</taxon>
        <taxon>Darwinulocopina</taxon>
        <taxon>Darwinuloidea</taxon>
        <taxon>Darwinulidae</taxon>
        <taxon>Darwinula</taxon>
    </lineage>
</organism>
<dbReference type="PANTHER" id="PTHR15885:SF1">
    <property type="entry name" value="COILED-COIL DOMAIN-CONTAINING PROTEIN 174"/>
    <property type="match status" value="1"/>
</dbReference>
<feature type="region of interest" description="Disordered" evidence="2">
    <location>
        <begin position="43"/>
        <end position="68"/>
    </location>
</feature>
<feature type="region of interest" description="Disordered" evidence="2">
    <location>
        <begin position="112"/>
        <end position="139"/>
    </location>
</feature>
<evidence type="ECO:0000313" key="4">
    <source>
        <dbReference type="Proteomes" id="UP000677054"/>
    </source>
</evidence>
<dbReference type="PANTHER" id="PTHR15885">
    <property type="entry name" value="COILED-COIL DOMAIN-CONTAINING PROTEIN 174"/>
    <property type="match status" value="1"/>
</dbReference>
<evidence type="ECO:0000256" key="2">
    <source>
        <dbReference type="SAM" id="MobiDB-lite"/>
    </source>
</evidence>
<feature type="compositionally biased region" description="Acidic residues" evidence="2">
    <location>
        <begin position="224"/>
        <end position="249"/>
    </location>
</feature>
<dbReference type="OrthoDB" id="333551at2759"/>
<evidence type="ECO:0000256" key="1">
    <source>
        <dbReference type="ARBA" id="ARBA00023054"/>
    </source>
</evidence>
<feature type="region of interest" description="Disordered" evidence="2">
    <location>
        <begin position="215"/>
        <end position="344"/>
    </location>
</feature>
<dbReference type="EMBL" id="CAJPEV010005692">
    <property type="protein sequence ID" value="CAG0903417.1"/>
    <property type="molecule type" value="Genomic_DNA"/>
</dbReference>
<sequence length="344" mass="40121">MASSIVALKAELERKKAEAKSQSPAEWQTCLAAKKLQRKEAIYATASKPSPGETGSAEKKFDEEDQKELAASRLQLEKKAKLYEKLTNASDVNDLKDVYLVDFERKSLSELKKRPLRPPPPEFPVEEVEEKQEEGEPMGPVHYQNVLHREIRSHGVGYYGFSTDEEARAAEQEALKTLRRDTQVEQKKKIERRAEKRKMMKERIKKVWEKKRLRAGLPLKESASEGDEKDAEEEEIEEKEEKEEPELDVEEAKDPSPLIKEKPPVRPWDADKNPFIQFRKSTEKDWSEDRREKKPPNVRKPRENPWFDGRSEERSAALRNARENTWLEERRGERPTEFAPPTKY</sequence>
<dbReference type="EMBL" id="LR905209">
    <property type="protein sequence ID" value="CAD7253347.1"/>
    <property type="molecule type" value="Genomic_DNA"/>
</dbReference>
<dbReference type="AlphaFoldDB" id="A0A7R9AFL3"/>
<proteinExistence type="predicted"/>
<dbReference type="Proteomes" id="UP000677054">
    <property type="component" value="Unassembled WGS sequence"/>
</dbReference>
<evidence type="ECO:0008006" key="5">
    <source>
        <dbReference type="Google" id="ProtNLM"/>
    </source>
</evidence>
<feature type="region of interest" description="Disordered" evidence="2">
    <location>
        <begin position="179"/>
        <end position="202"/>
    </location>
</feature>
<dbReference type="Pfam" id="PF13300">
    <property type="entry name" value="DUF4078"/>
    <property type="match status" value="1"/>
</dbReference>
<feature type="compositionally biased region" description="Acidic residues" evidence="2">
    <location>
        <begin position="124"/>
        <end position="136"/>
    </location>
</feature>
<evidence type="ECO:0000313" key="3">
    <source>
        <dbReference type="EMBL" id="CAD7253347.1"/>
    </source>
</evidence>
<protein>
    <recommendedName>
        <fullName evidence="5">Coiled-coil domain-containing protein 174</fullName>
    </recommendedName>
</protein>
<keyword evidence="4" id="KW-1185">Reference proteome</keyword>
<name>A0A7R9AFL3_9CRUS</name>
<reference evidence="3" key="1">
    <citation type="submission" date="2020-11" db="EMBL/GenBank/DDBJ databases">
        <authorList>
            <person name="Tran Van P."/>
        </authorList>
    </citation>
    <scope>NUCLEOTIDE SEQUENCE</scope>
</reference>
<dbReference type="GO" id="GO:0005634">
    <property type="term" value="C:nucleus"/>
    <property type="evidence" value="ECO:0007669"/>
    <property type="project" value="TreeGrafter"/>
</dbReference>